<feature type="transmembrane region" description="Helical" evidence="17">
    <location>
        <begin position="370"/>
        <end position="400"/>
    </location>
</feature>
<dbReference type="PANTHER" id="PTHR43507">
    <property type="entry name" value="NADH-UBIQUINONE OXIDOREDUCTASE CHAIN 4"/>
    <property type="match status" value="1"/>
</dbReference>
<dbReference type="Pfam" id="PF01059">
    <property type="entry name" value="Oxidored_q5_N"/>
    <property type="match status" value="1"/>
</dbReference>
<keyword evidence="7 17" id="KW-0679">Respiratory chain</keyword>
<dbReference type="PANTHER" id="PTHR43507:SF20">
    <property type="entry name" value="NADH-UBIQUINONE OXIDOREDUCTASE CHAIN 4"/>
    <property type="match status" value="1"/>
</dbReference>
<keyword evidence="12 17" id="KW-0520">NAD</keyword>
<feature type="transmembrane region" description="Helical" evidence="17">
    <location>
        <begin position="21"/>
        <end position="39"/>
    </location>
</feature>
<dbReference type="GO" id="GO:0015990">
    <property type="term" value="P:electron transport coupled proton transport"/>
    <property type="evidence" value="ECO:0007669"/>
    <property type="project" value="TreeGrafter"/>
</dbReference>
<evidence type="ECO:0000256" key="8">
    <source>
        <dbReference type="ARBA" id="ARBA00022692"/>
    </source>
</evidence>
<sequence>MLKLFLMSSGLMLGLQLSKNWWTTVTGVFLLSTLIGFQVPCHKGWTCVGVGWGLDLLSFSLLWLSAWISALMLMASFQVINKGQAPQKFLQLSLLLLIFLMATFGTMNIMVFYMSFEASLIPTLLLILGWGNQPERMQAGVYLMMYTLLASLPLLVGLLYLKGENSSNQFFMSWNLSTKEGVCLYLVLLMAFLVKLPMFMVHLWLPKAHVEAPVAGSMVLAGILLKMGGYGLVRFMPYISGEAMKWNFCWVSIGLAGGVLISSVCLRQTDMKALVAYSSVAHMGLVLSGVMTMTSWGVNGALVLMVAHGLCSSGMFGLVNVAYERSGSRSLLINRGLLTLMPNMAFWWFVLSADNMAAPPSINLLGEVSLIFGVLSWAKVSLIPLMVISFLAAAYSLYLYAFSQHGNLSSMAFTKTGGSVREFLLFGLHWIPLNFMIFKSEVSFSWI</sequence>
<dbReference type="AlphaFoldDB" id="A0A678QUS1"/>
<geneLocation type="mitochondrion" evidence="20"/>
<evidence type="ECO:0000256" key="6">
    <source>
        <dbReference type="ARBA" id="ARBA00022448"/>
    </source>
</evidence>
<evidence type="ECO:0000256" key="9">
    <source>
        <dbReference type="ARBA" id="ARBA00022967"/>
    </source>
</evidence>
<accession>A0A678QUS1</accession>
<evidence type="ECO:0000313" key="20">
    <source>
        <dbReference type="EMBL" id="ASM82665.1"/>
    </source>
</evidence>
<evidence type="ECO:0000256" key="5">
    <source>
        <dbReference type="ARBA" id="ARBA00021006"/>
    </source>
</evidence>
<evidence type="ECO:0000256" key="1">
    <source>
        <dbReference type="ARBA" id="ARBA00003257"/>
    </source>
</evidence>
<keyword evidence="11 17" id="KW-1133">Transmembrane helix</keyword>
<feature type="transmembrane region" description="Helical" evidence="17">
    <location>
        <begin position="89"/>
        <end position="105"/>
    </location>
</feature>
<gene>
    <name evidence="20" type="primary">ND4</name>
</gene>
<comment type="function">
    <text evidence="17">Core subunit of the mitochondrial membrane respiratory chain NADH dehydrogenase (Complex I) which catalyzes electron transfer from NADH through the respiratory chain, using ubiquinone as an electron acceptor. Essential for the catalytic activity and assembly of complex I.</text>
</comment>
<evidence type="ECO:0000256" key="17">
    <source>
        <dbReference type="RuleBase" id="RU003297"/>
    </source>
</evidence>
<evidence type="ECO:0000256" key="3">
    <source>
        <dbReference type="ARBA" id="ARBA00009025"/>
    </source>
</evidence>
<name>A0A678QUS1_9NEOP</name>
<organism evidence="20">
    <name type="scientific">Paratimomenus flavocapitatus</name>
    <dbReference type="NCBI Taxonomy" id="2021295"/>
    <lineage>
        <taxon>Eukaryota</taxon>
        <taxon>Metazoa</taxon>
        <taxon>Ecdysozoa</taxon>
        <taxon>Arthropoda</taxon>
        <taxon>Hexapoda</taxon>
        <taxon>Insecta</taxon>
        <taxon>Pterygota</taxon>
        <taxon>Neoptera</taxon>
        <taxon>Polyneoptera</taxon>
        <taxon>Dermaptera</taxon>
        <taxon>Neodermaptera</taxon>
        <taxon>Epidermaptera</taxon>
        <taxon>Forficuloidea</taxon>
        <taxon>Forficulidae</taxon>
        <taxon>Paratimomenus</taxon>
    </lineage>
</organism>
<reference evidence="20" key="1">
    <citation type="submission" date="2016-04" db="EMBL/GenBank/DDBJ databases">
        <title>The partial mitochondrial genomes of Paratimomenus flavcapitatus.</title>
        <authorList>
            <person name="Song F."/>
            <person name="Liu Y.Q."/>
            <person name="Jiang P."/>
            <person name="Li H."/>
            <person name="Cai W.Z."/>
        </authorList>
    </citation>
    <scope>NUCLEOTIDE SEQUENCE</scope>
</reference>
<evidence type="ECO:0000256" key="14">
    <source>
        <dbReference type="ARBA" id="ARBA00023128"/>
    </source>
</evidence>
<comment type="function">
    <text evidence="1">Core subunit of the mitochondrial membrane respiratory chain NADH dehydrogenase (Complex I) that is believed to belong to the minimal assembly required for catalysis. Complex I functions in the transfer of electrons from NADH to the respiratory chain. The immediate electron acceptor for the enzyme is believed to be ubiquinone.</text>
</comment>
<dbReference type="GO" id="GO:0003954">
    <property type="term" value="F:NADH dehydrogenase activity"/>
    <property type="evidence" value="ECO:0007669"/>
    <property type="project" value="TreeGrafter"/>
</dbReference>
<dbReference type="GO" id="GO:0048039">
    <property type="term" value="F:ubiquinone binding"/>
    <property type="evidence" value="ECO:0007669"/>
    <property type="project" value="TreeGrafter"/>
</dbReference>
<keyword evidence="15 17" id="KW-0472">Membrane</keyword>
<evidence type="ECO:0000256" key="13">
    <source>
        <dbReference type="ARBA" id="ARBA00023075"/>
    </source>
</evidence>
<evidence type="ECO:0000256" key="7">
    <source>
        <dbReference type="ARBA" id="ARBA00022660"/>
    </source>
</evidence>
<feature type="transmembrane region" description="Helical" evidence="17">
    <location>
        <begin position="332"/>
        <end position="350"/>
    </location>
</feature>
<keyword evidence="6 17" id="KW-0813">Transport</keyword>
<evidence type="ECO:0000256" key="4">
    <source>
        <dbReference type="ARBA" id="ARBA00012944"/>
    </source>
</evidence>
<comment type="catalytic activity">
    <reaction evidence="16 17">
        <text>a ubiquinone + NADH + 5 H(+)(in) = a ubiquinol + NAD(+) + 4 H(+)(out)</text>
        <dbReference type="Rhea" id="RHEA:29091"/>
        <dbReference type="Rhea" id="RHEA-COMP:9565"/>
        <dbReference type="Rhea" id="RHEA-COMP:9566"/>
        <dbReference type="ChEBI" id="CHEBI:15378"/>
        <dbReference type="ChEBI" id="CHEBI:16389"/>
        <dbReference type="ChEBI" id="CHEBI:17976"/>
        <dbReference type="ChEBI" id="CHEBI:57540"/>
        <dbReference type="ChEBI" id="CHEBI:57945"/>
        <dbReference type="EC" id="7.1.1.2"/>
    </reaction>
</comment>
<dbReference type="InterPro" id="IPR000260">
    <property type="entry name" value="NADH4_N"/>
</dbReference>
<dbReference type="GO" id="GO:0008137">
    <property type="term" value="F:NADH dehydrogenase (ubiquinone) activity"/>
    <property type="evidence" value="ECO:0007669"/>
    <property type="project" value="UniProtKB-UniRule"/>
</dbReference>
<feature type="domain" description="NADH:ubiquinone oxidoreductase chain 4 N-terminal" evidence="19">
    <location>
        <begin position="1"/>
        <end position="103"/>
    </location>
</feature>
<evidence type="ECO:0000256" key="10">
    <source>
        <dbReference type="ARBA" id="ARBA00022982"/>
    </source>
</evidence>
<comment type="similarity">
    <text evidence="3 17">Belongs to the complex I subunit 4 family.</text>
</comment>
<feature type="transmembrane region" description="Helical" evidence="17">
    <location>
        <begin position="143"/>
        <end position="162"/>
    </location>
</feature>
<keyword evidence="8 17" id="KW-0812">Transmembrane</keyword>
<evidence type="ECO:0000256" key="16">
    <source>
        <dbReference type="ARBA" id="ARBA00049551"/>
    </source>
</evidence>
<feature type="transmembrane region" description="Helical" evidence="17">
    <location>
        <begin position="245"/>
        <end position="266"/>
    </location>
</feature>
<comment type="subcellular location">
    <subcellularLocation>
        <location evidence="2 17">Mitochondrion membrane</location>
        <topology evidence="2 17">Multi-pass membrane protein</topology>
    </subcellularLocation>
</comment>
<evidence type="ECO:0000256" key="15">
    <source>
        <dbReference type="ARBA" id="ARBA00023136"/>
    </source>
</evidence>
<feature type="transmembrane region" description="Helical" evidence="17">
    <location>
        <begin position="302"/>
        <end position="323"/>
    </location>
</feature>
<feature type="transmembrane region" description="Helical" evidence="17">
    <location>
        <begin position="182"/>
        <end position="205"/>
    </location>
</feature>
<feature type="transmembrane region" description="Helical" evidence="17">
    <location>
        <begin position="212"/>
        <end position="233"/>
    </location>
</feature>
<keyword evidence="10 17" id="KW-0249">Electron transport</keyword>
<dbReference type="EMBL" id="KX091861">
    <property type="protein sequence ID" value="ASM82665.1"/>
    <property type="molecule type" value="Genomic_DNA"/>
</dbReference>
<dbReference type="GO" id="GO:0042773">
    <property type="term" value="P:ATP synthesis coupled electron transport"/>
    <property type="evidence" value="ECO:0007669"/>
    <property type="project" value="InterPro"/>
</dbReference>
<keyword evidence="13 17" id="KW-0830">Ubiquinone</keyword>
<evidence type="ECO:0000259" key="19">
    <source>
        <dbReference type="Pfam" id="PF01059"/>
    </source>
</evidence>
<protein>
    <recommendedName>
        <fullName evidence="5 17">NADH-ubiquinone oxidoreductase chain 4</fullName>
        <ecNumber evidence="4 17">7.1.1.2</ecNumber>
    </recommendedName>
</protein>
<dbReference type="PRINTS" id="PR01437">
    <property type="entry name" value="NUOXDRDTASE4"/>
</dbReference>
<keyword evidence="9" id="KW-1278">Translocase</keyword>
<evidence type="ECO:0000256" key="11">
    <source>
        <dbReference type="ARBA" id="ARBA00022989"/>
    </source>
</evidence>
<feature type="transmembrane region" description="Helical" evidence="17">
    <location>
        <begin position="59"/>
        <end position="77"/>
    </location>
</feature>
<proteinExistence type="inferred from homology"/>
<dbReference type="InterPro" id="IPR001750">
    <property type="entry name" value="ND/Mrp_TM"/>
</dbReference>
<evidence type="ECO:0000259" key="18">
    <source>
        <dbReference type="Pfam" id="PF00361"/>
    </source>
</evidence>
<dbReference type="Pfam" id="PF00361">
    <property type="entry name" value="Proton_antipo_M"/>
    <property type="match status" value="1"/>
</dbReference>
<feature type="domain" description="NADH:quinone oxidoreductase/Mrp antiporter transmembrane" evidence="18">
    <location>
        <begin position="107"/>
        <end position="388"/>
    </location>
</feature>
<evidence type="ECO:0000256" key="2">
    <source>
        <dbReference type="ARBA" id="ARBA00004225"/>
    </source>
</evidence>
<dbReference type="EC" id="7.1.1.2" evidence="4 17"/>
<evidence type="ECO:0000256" key="12">
    <source>
        <dbReference type="ARBA" id="ARBA00023027"/>
    </source>
</evidence>
<keyword evidence="14 17" id="KW-0496">Mitochondrion</keyword>
<dbReference type="InterPro" id="IPR003918">
    <property type="entry name" value="NADH_UbQ_OxRdtase"/>
</dbReference>
<dbReference type="GO" id="GO:0031966">
    <property type="term" value="C:mitochondrial membrane"/>
    <property type="evidence" value="ECO:0007669"/>
    <property type="project" value="UniProtKB-SubCell"/>
</dbReference>